<keyword evidence="3" id="KW-1185">Reference proteome</keyword>
<feature type="region of interest" description="Disordered" evidence="1">
    <location>
        <begin position="43"/>
        <end position="76"/>
    </location>
</feature>
<gene>
    <name evidence="2" type="ORF">WJX75_001837</name>
</gene>
<sequence>MEVSCDAASPTSATILNGSEFAAPQPRRPLPAQSPLVANATVIDASSRSSEGTSSSSASFTFSAPAPVQVPPPTIP</sequence>
<evidence type="ECO:0000256" key="1">
    <source>
        <dbReference type="SAM" id="MobiDB-lite"/>
    </source>
</evidence>
<comment type="caution">
    <text evidence="2">The sequence shown here is derived from an EMBL/GenBank/DDBJ whole genome shotgun (WGS) entry which is preliminary data.</text>
</comment>
<name>A0ABR2YUZ8_9CHLO</name>
<dbReference type="Proteomes" id="UP001491310">
    <property type="component" value="Unassembled WGS sequence"/>
</dbReference>
<protein>
    <submittedName>
        <fullName evidence="2">Uncharacterized protein</fullName>
    </submittedName>
</protein>
<accession>A0ABR2YUZ8</accession>
<proteinExistence type="predicted"/>
<organism evidence="2 3">
    <name type="scientific">Coccomyxa subellipsoidea</name>
    <dbReference type="NCBI Taxonomy" id="248742"/>
    <lineage>
        <taxon>Eukaryota</taxon>
        <taxon>Viridiplantae</taxon>
        <taxon>Chlorophyta</taxon>
        <taxon>core chlorophytes</taxon>
        <taxon>Trebouxiophyceae</taxon>
        <taxon>Trebouxiophyceae incertae sedis</taxon>
        <taxon>Coccomyxaceae</taxon>
        <taxon>Coccomyxa</taxon>
    </lineage>
</organism>
<dbReference type="EMBL" id="JALJOT010000004">
    <property type="protein sequence ID" value="KAK9915635.1"/>
    <property type="molecule type" value="Genomic_DNA"/>
</dbReference>
<feature type="compositionally biased region" description="Low complexity" evidence="1">
    <location>
        <begin position="45"/>
        <end position="67"/>
    </location>
</feature>
<reference evidence="2 3" key="1">
    <citation type="journal article" date="2024" name="Nat. Commun.">
        <title>Phylogenomics reveals the evolutionary origins of lichenization in chlorophyte algae.</title>
        <authorList>
            <person name="Puginier C."/>
            <person name="Libourel C."/>
            <person name="Otte J."/>
            <person name="Skaloud P."/>
            <person name="Haon M."/>
            <person name="Grisel S."/>
            <person name="Petersen M."/>
            <person name="Berrin J.G."/>
            <person name="Delaux P.M."/>
            <person name="Dal Grande F."/>
            <person name="Keller J."/>
        </authorList>
    </citation>
    <scope>NUCLEOTIDE SEQUENCE [LARGE SCALE GENOMIC DNA]</scope>
    <source>
        <strain evidence="2 3">SAG 216-7</strain>
    </source>
</reference>
<evidence type="ECO:0000313" key="3">
    <source>
        <dbReference type="Proteomes" id="UP001491310"/>
    </source>
</evidence>
<evidence type="ECO:0000313" key="2">
    <source>
        <dbReference type="EMBL" id="KAK9915635.1"/>
    </source>
</evidence>